<organism evidence="1 2">
    <name type="scientific">Caerostris extrusa</name>
    <name type="common">Bark spider</name>
    <name type="synonym">Caerostris bankana</name>
    <dbReference type="NCBI Taxonomy" id="172846"/>
    <lineage>
        <taxon>Eukaryota</taxon>
        <taxon>Metazoa</taxon>
        <taxon>Ecdysozoa</taxon>
        <taxon>Arthropoda</taxon>
        <taxon>Chelicerata</taxon>
        <taxon>Arachnida</taxon>
        <taxon>Araneae</taxon>
        <taxon>Araneomorphae</taxon>
        <taxon>Entelegynae</taxon>
        <taxon>Araneoidea</taxon>
        <taxon>Araneidae</taxon>
        <taxon>Caerostris</taxon>
    </lineage>
</organism>
<protein>
    <submittedName>
        <fullName evidence="1">Uncharacterized protein</fullName>
    </submittedName>
</protein>
<gene>
    <name evidence="1" type="ORF">CEXT_269511</name>
</gene>
<keyword evidence="2" id="KW-1185">Reference proteome</keyword>
<accession>A0AAV4MQ90</accession>
<proteinExistence type="predicted"/>
<dbReference type="AlphaFoldDB" id="A0AAV4MQ90"/>
<sequence>MATHLRHQPLLVEALRSFILNPGFCFQPPPPLPIGRNAPIILERPGPVSYAADAPISNNPNVRKMARFSNAQCGIMGDGNSRIGELPK</sequence>
<dbReference type="Proteomes" id="UP001054945">
    <property type="component" value="Unassembled WGS sequence"/>
</dbReference>
<dbReference type="EMBL" id="BPLR01020090">
    <property type="protein sequence ID" value="GIX74707.1"/>
    <property type="molecule type" value="Genomic_DNA"/>
</dbReference>
<comment type="caution">
    <text evidence="1">The sequence shown here is derived from an EMBL/GenBank/DDBJ whole genome shotgun (WGS) entry which is preliminary data.</text>
</comment>
<reference evidence="1 2" key="1">
    <citation type="submission" date="2021-06" db="EMBL/GenBank/DDBJ databases">
        <title>Caerostris extrusa draft genome.</title>
        <authorList>
            <person name="Kono N."/>
            <person name="Arakawa K."/>
        </authorList>
    </citation>
    <scope>NUCLEOTIDE SEQUENCE [LARGE SCALE GENOMIC DNA]</scope>
</reference>
<evidence type="ECO:0000313" key="1">
    <source>
        <dbReference type="EMBL" id="GIX74707.1"/>
    </source>
</evidence>
<evidence type="ECO:0000313" key="2">
    <source>
        <dbReference type="Proteomes" id="UP001054945"/>
    </source>
</evidence>
<name>A0AAV4MQ90_CAEEX</name>